<dbReference type="InterPro" id="IPR018300">
    <property type="entry name" value="Aminotrans_IV_CS"/>
</dbReference>
<gene>
    <name evidence="12" type="ORF">MVES_000542</name>
</gene>
<reference evidence="12 13" key="1">
    <citation type="submission" date="2017-10" db="EMBL/GenBank/DDBJ databases">
        <title>A novel species of cold-tolerant Malassezia isolated from bats.</title>
        <authorList>
            <person name="Lorch J.M."/>
            <person name="Palmer J.M."/>
            <person name="Vanderwolf K.J."/>
            <person name="Schmidt K.Z."/>
            <person name="Verant M.L."/>
            <person name="Weller T.J."/>
            <person name="Blehert D.S."/>
        </authorList>
    </citation>
    <scope>NUCLEOTIDE SEQUENCE [LARGE SCALE GENOMIC DNA]</scope>
    <source>
        <strain evidence="12 13">NWHC:44797-103</strain>
    </source>
</reference>
<comment type="catalytic activity">
    <reaction evidence="11">
        <text>L-isoleucine + 2-oxoglutarate = (S)-3-methyl-2-oxopentanoate + L-glutamate</text>
        <dbReference type="Rhea" id="RHEA:24801"/>
        <dbReference type="ChEBI" id="CHEBI:16810"/>
        <dbReference type="ChEBI" id="CHEBI:29985"/>
        <dbReference type="ChEBI" id="CHEBI:35146"/>
        <dbReference type="ChEBI" id="CHEBI:58045"/>
        <dbReference type="EC" id="2.6.1.42"/>
    </reaction>
</comment>
<evidence type="ECO:0000256" key="4">
    <source>
        <dbReference type="ARBA" id="ARBA00022605"/>
    </source>
</evidence>
<dbReference type="NCBIfam" id="TIGR01123">
    <property type="entry name" value="ilvE_II"/>
    <property type="match status" value="1"/>
</dbReference>
<keyword evidence="5 11" id="KW-0808">Transferase</keyword>
<dbReference type="PANTHER" id="PTHR11825:SF44">
    <property type="entry name" value="BRANCHED-CHAIN-AMINO-ACID AMINOTRANSFERASE"/>
    <property type="match status" value="1"/>
</dbReference>
<feature type="modified residue" description="N6-(pyridoxal phosphate)lysine" evidence="8">
    <location>
        <position position="233"/>
    </location>
</feature>
<dbReference type="FunFam" id="3.30.470.10:FF:000005">
    <property type="entry name" value="Branched-chain-amino-acid aminotransferase"/>
    <property type="match status" value="1"/>
</dbReference>
<keyword evidence="3 11" id="KW-0032">Aminotransferase</keyword>
<keyword evidence="4 11" id="KW-0028">Amino-acid biosynthesis</keyword>
<dbReference type="STRING" id="2020962.A0A2N1JFL6"/>
<sequence>MRLTAYLLSNFKQVKRMAPANVSDVEKKLHGVGLAPLDAGKLVIEKNPNPRSPPPAKGLVFGKTFSNHMLTVPWNAQTGWGQPKIGAYGPFSFDPSTVIFHYAPSLFEGLKAYRDPQGEVRLFRPDKNMERMNTSADRIALPRFDGDELVKLIKKLVDMDKDWVPFEAGYSLYIRPTLIGTQPTLGVSANEEALLFVILSPVGPYYSSGVKPVALEANPARVRAWPGGTGASKLGANYGPGILPQIEAAKQGFQQNLWLFGDEHWLTEVGTMNLFIVMKKNDQTLEVVTPPLDGMILAGVTRDSVLGLLRAHSSGEAPLAGLPKIEVSERNINMKEIVDAAEKCNLVEVFGSGTAAVVSPVNKIGYLGEDISIPVGDSGFGAVAESVLNKLSAIQWGKEEHPWSVRITE</sequence>
<dbReference type="Proteomes" id="UP000232875">
    <property type="component" value="Unassembled WGS sequence"/>
</dbReference>
<dbReference type="InterPro" id="IPR043132">
    <property type="entry name" value="BCAT-like_C"/>
</dbReference>
<dbReference type="EMBL" id="KZ454987">
    <property type="protein sequence ID" value="PKI85364.1"/>
    <property type="molecule type" value="Genomic_DNA"/>
</dbReference>
<evidence type="ECO:0000256" key="7">
    <source>
        <dbReference type="ARBA" id="ARBA00023304"/>
    </source>
</evidence>
<comment type="catalytic activity">
    <reaction evidence="11">
        <text>L-leucine + 2-oxoglutarate = 4-methyl-2-oxopentanoate + L-glutamate</text>
        <dbReference type="Rhea" id="RHEA:18321"/>
        <dbReference type="ChEBI" id="CHEBI:16810"/>
        <dbReference type="ChEBI" id="CHEBI:17865"/>
        <dbReference type="ChEBI" id="CHEBI:29985"/>
        <dbReference type="ChEBI" id="CHEBI:57427"/>
        <dbReference type="EC" id="2.6.1.42"/>
    </reaction>
</comment>
<evidence type="ECO:0000313" key="12">
    <source>
        <dbReference type="EMBL" id="PKI85364.1"/>
    </source>
</evidence>
<evidence type="ECO:0000256" key="8">
    <source>
        <dbReference type="PIRSR" id="PIRSR006468-1"/>
    </source>
</evidence>
<evidence type="ECO:0000256" key="9">
    <source>
        <dbReference type="RuleBase" id="RU004106"/>
    </source>
</evidence>
<evidence type="ECO:0000313" key="13">
    <source>
        <dbReference type="Proteomes" id="UP000232875"/>
    </source>
</evidence>
<evidence type="ECO:0000256" key="5">
    <source>
        <dbReference type="ARBA" id="ARBA00022679"/>
    </source>
</evidence>
<proteinExistence type="inferred from homology"/>
<evidence type="ECO:0000256" key="11">
    <source>
        <dbReference type="RuleBase" id="RU004517"/>
    </source>
</evidence>
<organism evidence="12 13">
    <name type="scientific">Malassezia vespertilionis</name>
    <dbReference type="NCBI Taxonomy" id="2020962"/>
    <lineage>
        <taxon>Eukaryota</taxon>
        <taxon>Fungi</taxon>
        <taxon>Dikarya</taxon>
        <taxon>Basidiomycota</taxon>
        <taxon>Ustilaginomycotina</taxon>
        <taxon>Malasseziomycetes</taxon>
        <taxon>Malasseziales</taxon>
        <taxon>Malasseziaceae</taxon>
        <taxon>Malassezia</taxon>
    </lineage>
</organism>
<dbReference type="GO" id="GO:0052656">
    <property type="term" value="F:L-isoleucine-2-oxoglutarate transaminase activity"/>
    <property type="evidence" value="ECO:0007669"/>
    <property type="project" value="RHEA"/>
</dbReference>
<keyword evidence="6 10" id="KW-0663">Pyridoxal phosphate</keyword>
<evidence type="ECO:0000256" key="1">
    <source>
        <dbReference type="ARBA" id="ARBA00001933"/>
    </source>
</evidence>
<dbReference type="GO" id="GO:0009098">
    <property type="term" value="P:L-leucine biosynthetic process"/>
    <property type="evidence" value="ECO:0007669"/>
    <property type="project" value="TreeGrafter"/>
</dbReference>
<dbReference type="EC" id="2.6.1.42" evidence="11"/>
<accession>A0A2N1JFL6</accession>
<dbReference type="InterPro" id="IPR043131">
    <property type="entry name" value="BCAT-like_N"/>
</dbReference>
<protein>
    <recommendedName>
        <fullName evidence="11">Branched-chain-amino-acid aminotransferase</fullName>
        <ecNumber evidence="11">2.6.1.42</ecNumber>
    </recommendedName>
</protein>
<dbReference type="InterPro" id="IPR033939">
    <property type="entry name" value="BCAT_family"/>
</dbReference>
<comment type="similarity">
    <text evidence="2 9">Belongs to the class-IV pyridoxal-phosphate-dependent aminotransferase family.</text>
</comment>
<dbReference type="GO" id="GO:0005739">
    <property type="term" value="C:mitochondrion"/>
    <property type="evidence" value="ECO:0007669"/>
    <property type="project" value="TreeGrafter"/>
</dbReference>
<evidence type="ECO:0000256" key="6">
    <source>
        <dbReference type="ARBA" id="ARBA00022898"/>
    </source>
</evidence>
<dbReference type="PANTHER" id="PTHR11825">
    <property type="entry name" value="SUBGROUP IIII AMINOTRANSFERASE"/>
    <property type="match status" value="1"/>
</dbReference>
<dbReference type="InterPro" id="IPR001544">
    <property type="entry name" value="Aminotrans_IV"/>
</dbReference>
<keyword evidence="13" id="KW-1185">Reference proteome</keyword>
<evidence type="ECO:0000256" key="10">
    <source>
        <dbReference type="RuleBase" id="RU004516"/>
    </source>
</evidence>
<dbReference type="InterPro" id="IPR005786">
    <property type="entry name" value="B_amino_transII"/>
</dbReference>
<evidence type="ECO:0000256" key="2">
    <source>
        <dbReference type="ARBA" id="ARBA00009320"/>
    </source>
</evidence>
<dbReference type="CDD" id="cd01557">
    <property type="entry name" value="BCAT_beta_family"/>
    <property type="match status" value="1"/>
</dbReference>
<dbReference type="FunFam" id="3.20.10.10:FF:000004">
    <property type="entry name" value="Branched-chain-amino-acid aminotransferase"/>
    <property type="match status" value="1"/>
</dbReference>
<comment type="catalytic activity">
    <reaction evidence="11">
        <text>L-valine + 2-oxoglutarate = 3-methyl-2-oxobutanoate + L-glutamate</text>
        <dbReference type="Rhea" id="RHEA:24813"/>
        <dbReference type="ChEBI" id="CHEBI:11851"/>
        <dbReference type="ChEBI" id="CHEBI:16810"/>
        <dbReference type="ChEBI" id="CHEBI:29985"/>
        <dbReference type="ChEBI" id="CHEBI:57762"/>
        <dbReference type="EC" id="2.6.1.42"/>
    </reaction>
</comment>
<dbReference type="GO" id="GO:0009099">
    <property type="term" value="P:L-valine biosynthetic process"/>
    <property type="evidence" value="ECO:0007669"/>
    <property type="project" value="TreeGrafter"/>
</dbReference>
<dbReference type="GO" id="GO:0052654">
    <property type="term" value="F:L-leucine-2-oxoglutarate transaminase activity"/>
    <property type="evidence" value="ECO:0007669"/>
    <property type="project" value="RHEA"/>
</dbReference>
<evidence type="ECO:0000256" key="3">
    <source>
        <dbReference type="ARBA" id="ARBA00022576"/>
    </source>
</evidence>
<dbReference type="InterPro" id="IPR036038">
    <property type="entry name" value="Aminotransferase-like"/>
</dbReference>
<dbReference type="SUPFAM" id="SSF56752">
    <property type="entry name" value="D-aminoacid aminotransferase-like PLP-dependent enzymes"/>
    <property type="match status" value="1"/>
</dbReference>
<name>A0A2N1JFL6_9BASI</name>
<dbReference type="Gene3D" id="3.30.470.10">
    <property type="match status" value="1"/>
</dbReference>
<keyword evidence="7 11" id="KW-0100">Branched-chain amino acid biosynthesis</keyword>
<dbReference type="GO" id="GO:0052655">
    <property type="term" value="F:L-valine-2-oxoglutarate transaminase activity"/>
    <property type="evidence" value="ECO:0007669"/>
    <property type="project" value="RHEA"/>
</dbReference>
<comment type="cofactor">
    <cofactor evidence="1 10">
        <name>pyridoxal 5'-phosphate</name>
        <dbReference type="ChEBI" id="CHEBI:597326"/>
    </cofactor>
</comment>
<dbReference type="NCBIfam" id="NF009897">
    <property type="entry name" value="PRK13357.1"/>
    <property type="match status" value="1"/>
</dbReference>
<dbReference type="PIRSF" id="PIRSF006468">
    <property type="entry name" value="BCAT1"/>
    <property type="match status" value="1"/>
</dbReference>
<dbReference type="Gene3D" id="3.20.10.10">
    <property type="entry name" value="D-amino Acid Aminotransferase, subunit A, domain 2"/>
    <property type="match status" value="1"/>
</dbReference>
<dbReference type="AlphaFoldDB" id="A0A2N1JFL6"/>
<dbReference type="PROSITE" id="PS00770">
    <property type="entry name" value="AA_TRANSFER_CLASS_4"/>
    <property type="match status" value="1"/>
</dbReference>
<dbReference type="Pfam" id="PF01063">
    <property type="entry name" value="Aminotran_4"/>
    <property type="match status" value="1"/>
</dbReference>
<dbReference type="OrthoDB" id="1732691at2759"/>